<evidence type="ECO:0000256" key="1">
    <source>
        <dbReference type="SAM" id="Phobius"/>
    </source>
</evidence>
<feature type="domain" description="Protein FecR C-terminal" evidence="3">
    <location>
        <begin position="317"/>
        <end position="384"/>
    </location>
</feature>
<dbReference type="PANTHER" id="PTHR30273:SF2">
    <property type="entry name" value="PROTEIN FECR"/>
    <property type="match status" value="1"/>
</dbReference>
<dbReference type="GO" id="GO:0016989">
    <property type="term" value="F:sigma factor antagonist activity"/>
    <property type="evidence" value="ECO:0007669"/>
    <property type="project" value="TreeGrafter"/>
</dbReference>
<name>A0A1G6X0S7_NIADE</name>
<keyword evidence="1" id="KW-0472">Membrane</keyword>
<keyword evidence="1" id="KW-0812">Transmembrane</keyword>
<dbReference type="Gene3D" id="3.55.50.30">
    <property type="match status" value="1"/>
</dbReference>
<dbReference type="Pfam" id="PF16344">
    <property type="entry name" value="FecR_C"/>
    <property type="match status" value="1"/>
</dbReference>
<evidence type="ECO:0000313" key="5">
    <source>
        <dbReference type="Proteomes" id="UP000198757"/>
    </source>
</evidence>
<dbReference type="STRING" id="1285928.SAMN04487894_11297"/>
<dbReference type="AlphaFoldDB" id="A0A1G6X0S7"/>
<evidence type="ECO:0000259" key="2">
    <source>
        <dbReference type="Pfam" id="PF04773"/>
    </source>
</evidence>
<protein>
    <submittedName>
        <fullName evidence="4">FecR family protein</fullName>
    </submittedName>
</protein>
<dbReference type="InterPro" id="IPR006860">
    <property type="entry name" value="FecR"/>
</dbReference>
<proteinExistence type="predicted"/>
<dbReference type="Gene3D" id="2.60.120.1440">
    <property type="match status" value="1"/>
</dbReference>
<evidence type="ECO:0000259" key="3">
    <source>
        <dbReference type="Pfam" id="PF16344"/>
    </source>
</evidence>
<dbReference type="InterPro" id="IPR032508">
    <property type="entry name" value="FecR_C"/>
</dbReference>
<dbReference type="EMBL" id="FMZO01000012">
    <property type="protein sequence ID" value="SDD71738.1"/>
    <property type="molecule type" value="Genomic_DNA"/>
</dbReference>
<dbReference type="PANTHER" id="PTHR30273">
    <property type="entry name" value="PERIPLASMIC SIGNAL SENSOR AND SIGMA FACTOR ACTIVATOR FECR-RELATED"/>
    <property type="match status" value="1"/>
</dbReference>
<dbReference type="OrthoDB" id="1099963at2"/>
<gene>
    <name evidence="4" type="ORF">SAMN04487894_11297</name>
</gene>
<organism evidence="4 5">
    <name type="scientific">Niabella drilacis (strain DSM 25811 / CCM 8410 / CCUG 62505 / LMG 26954 / E90)</name>
    <dbReference type="NCBI Taxonomy" id="1285928"/>
    <lineage>
        <taxon>Bacteria</taxon>
        <taxon>Pseudomonadati</taxon>
        <taxon>Bacteroidota</taxon>
        <taxon>Chitinophagia</taxon>
        <taxon>Chitinophagales</taxon>
        <taxon>Chitinophagaceae</taxon>
        <taxon>Niabella</taxon>
    </lineage>
</organism>
<feature type="domain" description="FecR protein" evidence="2">
    <location>
        <begin position="181"/>
        <end position="274"/>
    </location>
</feature>
<accession>A0A1G6X0S7</accession>
<dbReference type="InterPro" id="IPR012373">
    <property type="entry name" value="Ferrdict_sens_TM"/>
</dbReference>
<feature type="transmembrane region" description="Helical" evidence="1">
    <location>
        <begin position="80"/>
        <end position="102"/>
    </location>
</feature>
<reference evidence="5" key="1">
    <citation type="submission" date="2016-10" db="EMBL/GenBank/DDBJ databases">
        <authorList>
            <person name="Varghese N."/>
            <person name="Submissions S."/>
        </authorList>
    </citation>
    <scope>NUCLEOTIDE SEQUENCE [LARGE SCALE GENOMIC DNA]</scope>
    <source>
        <strain evidence="5">DSM 25811 / CCM 8410 / LMG 26954 / E90</strain>
    </source>
</reference>
<sequence length="389" mass="43267">MQIMNPEIASSILKRYLNGTCSEEEKLLVEAWFSRVVESGEPLQLPAQEIGDRLYSRILQEIAAAGVQKKEPGKTGRRTLVLRWLSGVAAMLLLIAGAALLWENAGVTPSKEQGLPMVKAPDIRPAGGTAYLTLPGGESVALEGQADTVRSREGRLLARLKDSILVYNTGNAGCTAACNTLHVPPGGFFRMQLPDGSKVWLNAASELKFPDHFEGGQRIVELKGEGYFEVVHNSRQPFVVKTGALDVTVLGTSFNIQAYHPEQVKTTLISGSVRVDRDAKQRFIKPGQRYWYDQQSNREVIDQPDLSEVLAWKEGRYRFSNERIQHIMECISRWYNVAITYRGPVPEYGFSGSISRKKNANVILNALEQTEEVHFLLEGNRIVVIKGKK</sequence>
<keyword evidence="5" id="KW-1185">Reference proteome</keyword>
<dbReference type="Proteomes" id="UP000198757">
    <property type="component" value="Unassembled WGS sequence"/>
</dbReference>
<dbReference type="Pfam" id="PF04773">
    <property type="entry name" value="FecR"/>
    <property type="match status" value="1"/>
</dbReference>
<keyword evidence="1" id="KW-1133">Transmembrane helix</keyword>
<evidence type="ECO:0000313" key="4">
    <source>
        <dbReference type="EMBL" id="SDD71738.1"/>
    </source>
</evidence>